<dbReference type="GO" id="GO:0015035">
    <property type="term" value="F:protein-disulfide reductase activity"/>
    <property type="evidence" value="ECO:0007669"/>
    <property type="project" value="TreeGrafter"/>
</dbReference>
<dbReference type="Proteomes" id="UP000061587">
    <property type="component" value="Chromosome"/>
</dbReference>
<dbReference type="AlphaFoldDB" id="A0A0N7J7K7"/>
<protein>
    <submittedName>
        <fullName evidence="2">Thioredoxin</fullName>
    </submittedName>
</protein>
<dbReference type="GO" id="GO:0005829">
    <property type="term" value="C:cytosol"/>
    <property type="evidence" value="ECO:0007669"/>
    <property type="project" value="TreeGrafter"/>
</dbReference>
<reference evidence="3" key="1">
    <citation type="submission" date="2015-10" db="EMBL/GenBank/DDBJ databases">
        <title>Extensive mobilome-driven genome diversification in gut-associated Bacteroides vulgatus mpk.</title>
        <authorList>
            <person name="Beier S."/>
            <person name="Lange A."/>
            <person name="Huson D.H."/>
            <person name="Frick J.-S."/>
            <person name="Autenrieth I.B."/>
        </authorList>
    </citation>
    <scope>NUCLEOTIDE SEQUENCE [LARGE SCALE GENOMIC DNA]</scope>
    <source>
        <strain evidence="3">mpk</strain>
    </source>
</reference>
<evidence type="ECO:0000259" key="1">
    <source>
        <dbReference type="PROSITE" id="PS51352"/>
    </source>
</evidence>
<accession>A0A0N7J7K7</accession>
<evidence type="ECO:0000313" key="2">
    <source>
        <dbReference type="EMBL" id="ALK85442.1"/>
    </source>
</evidence>
<sequence>MKTVMDITGKIEEVNQSDSLLLVVFYADWSPHCEWIEPLLHEFEKPVNIVRVNIESNRKVADAYEIEIAPSFVLQRKGKMLWEKTGEVFPGELRDVIEMFKN</sequence>
<dbReference type="CDD" id="cd02947">
    <property type="entry name" value="TRX_family"/>
    <property type="match status" value="1"/>
</dbReference>
<dbReference type="Pfam" id="PF00085">
    <property type="entry name" value="Thioredoxin"/>
    <property type="match status" value="1"/>
</dbReference>
<dbReference type="SUPFAM" id="SSF52833">
    <property type="entry name" value="Thioredoxin-like"/>
    <property type="match status" value="1"/>
</dbReference>
<dbReference type="PANTHER" id="PTHR45663">
    <property type="entry name" value="GEO12009P1"/>
    <property type="match status" value="1"/>
</dbReference>
<organism evidence="2 3">
    <name type="scientific">Phocaeicola vulgatus</name>
    <name type="common">Bacteroides vulgatus</name>
    <dbReference type="NCBI Taxonomy" id="821"/>
    <lineage>
        <taxon>Bacteria</taxon>
        <taxon>Pseudomonadati</taxon>
        <taxon>Bacteroidota</taxon>
        <taxon>Bacteroidia</taxon>
        <taxon>Bacteroidales</taxon>
        <taxon>Bacteroidaceae</taxon>
        <taxon>Phocaeicola</taxon>
    </lineage>
</organism>
<feature type="domain" description="Thioredoxin" evidence="1">
    <location>
        <begin position="1"/>
        <end position="102"/>
    </location>
</feature>
<dbReference type="GO" id="GO:0045454">
    <property type="term" value="P:cell redox homeostasis"/>
    <property type="evidence" value="ECO:0007669"/>
    <property type="project" value="TreeGrafter"/>
</dbReference>
<dbReference type="PROSITE" id="PS51352">
    <property type="entry name" value="THIOREDOXIN_2"/>
    <property type="match status" value="1"/>
</dbReference>
<evidence type="ECO:0000313" key="3">
    <source>
        <dbReference type="Proteomes" id="UP000061587"/>
    </source>
</evidence>
<dbReference type="EMBL" id="CP013020">
    <property type="protein sequence ID" value="ALK85442.1"/>
    <property type="molecule type" value="Genomic_DNA"/>
</dbReference>
<dbReference type="PANTHER" id="PTHR45663:SF11">
    <property type="entry name" value="GEO12009P1"/>
    <property type="match status" value="1"/>
</dbReference>
<dbReference type="PATRIC" id="fig|821.40.peg.3441"/>
<reference evidence="2 3" key="2">
    <citation type="journal article" date="2016" name="Genome Biol. Evol.">
        <title>Extensive mobilome-driven genome diversification in mouse gut-associated Bacteroides vulgatus mpk.</title>
        <authorList>
            <person name="Lange A."/>
            <person name="Beier S."/>
            <person name="Steimle A."/>
            <person name="Autenrieth I.B."/>
            <person name="Huson D.H."/>
            <person name="Frick J.S."/>
        </authorList>
    </citation>
    <scope>NUCLEOTIDE SEQUENCE [LARGE SCALE GENOMIC DNA]</scope>
    <source>
        <strain evidence="3">mpk</strain>
    </source>
</reference>
<dbReference type="InterPro" id="IPR036249">
    <property type="entry name" value="Thioredoxin-like_sf"/>
</dbReference>
<gene>
    <name evidence="2" type="ORF">BvMPK_2858</name>
</gene>
<proteinExistence type="predicted"/>
<dbReference type="Gene3D" id="3.40.30.10">
    <property type="entry name" value="Glutaredoxin"/>
    <property type="match status" value="1"/>
</dbReference>
<name>A0A0N7J7K7_PHOVU</name>
<dbReference type="InterPro" id="IPR013766">
    <property type="entry name" value="Thioredoxin_domain"/>
</dbReference>